<proteinExistence type="predicted"/>
<dbReference type="EMBL" id="CAKXAJ010018292">
    <property type="protein sequence ID" value="CAH2217574.1"/>
    <property type="molecule type" value="Genomic_DNA"/>
</dbReference>
<evidence type="ECO:0000313" key="2">
    <source>
        <dbReference type="EMBL" id="CAH2217574.1"/>
    </source>
</evidence>
<organism evidence="2 3">
    <name type="scientific">Pararge aegeria aegeria</name>
    <dbReference type="NCBI Taxonomy" id="348720"/>
    <lineage>
        <taxon>Eukaryota</taxon>
        <taxon>Metazoa</taxon>
        <taxon>Ecdysozoa</taxon>
        <taxon>Arthropoda</taxon>
        <taxon>Hexapoda</taxon>
        <taxon>Insecta</taxon>
        <taxon>Pterygota</taxon>
        <taxon>Neoptera</taxon>
        <taxon>Endopterygota</taxon>
        <taxon>Lepidoptera</taxon>
        <taxon>Glossata</taxon>
        <taxon>Ditrysia</taxon>
        <taxon>Papilionoidea</taxon>
        <taxon>Nymphalidae</taxon>
        <taxon>Satyrinae</taxon>
        <taxon>Satyrini</taxon>
        <taxon>Parargina</taxon>
        <taxon>Pararge</taxon>
    </lineage>
</organism>
<protein>
    <submittedName>
        <fullName evidence="2">Jg2295 protein</fullName>
    </submittedName>
</protein>
<dbReference type="Pfam" id="PF16026">
    <property type="entry name" value="MIEAP"/>
    <property type="match status" value="1"/>
</dbReference>
<feature type="domain" description="Mitochondria-eating protein C-terminal" evidence="1">
    <location>
        <begin position="2"/>
        <end position="45"/>
    </location>
</feature>
<dbReference type="AlphaFoldDB" id="A0A8S4QQ54"/>
<dbReference type="InterPro" id="IPR031981">
    <property type="entry name" value="MIEAP_C"/>
</dbReference>
<gene>
    <name evidence="2" type="primary">jg2295</name>
    <name evidence="2" type="ORF">PAEG_LOCUS5461</name>
</gene>
<sequence>VMNPEKHVRYSLGDSRERRSDLIKSFVWPALMDGNRCVFRAVVLT</sequence>
<name>A0A8S4QQ54_9NEOP</name>
<dbReference type="OrthoDB" id="6047381at2759"/>
<evidence type="ECO:0000259" key="1">
    <source>
        <dbReference type="Pfam" id="PF16026"/>
    </source>
</evidence>
<dbReference type="Proteomes" id="UP000838756">
    <property type="component" value="Unassembled WGS sequence"/>
</dbReference>
<comment type="caution">
    <text evidence="2">The sequence shown here is derived from an EMBL/GenBank/DDBJ whole genome shotgun (WGS) entry which is preliminary data.</text>
</comment>
<keyword evidence="3" id="KW-1185">Reference proteome</keyword>
<accession>A0A8S4QQ54</accession>
<reference evidence="2" key="1">
    <citation type="submission" date="2022-03" db="EMBL/GenBank/DDBJ databases">
        <authorList>
            <person name="Lindestad O."/>
        </authorList>
    </citation>
    <scope>NUCLEOTIDE SEQUENCE</scope>
</reference>
<evidence type="ECO:0000313" key="3">
    <source>
        <dbReference type="Proteomes" id="UP000838756"/>
    </source>
</evidence>
<feature type="non-terminal residue" evidence="2">
    <location>
        <position position="1"/>
    </location>
</feature>